<dbReference type="InterPro" id="IPR016163">
    <property type="entry name" value="Ald_DH_C"/>
</dbReference>
<evidence type="ECO:0000256" key="5">
    <source>
        <dbReference type="PROSITE-ProRule" id="PRU10007"/>
    </source>
</evidence>
<dbReference type="EMBL" id="JBFXLU010000157">
    <property type="protein sequence ID" value="KAL2837637.1"/>
    <property type="molecule type" value="Genomic_DNA"/>
</dbReference>
<keyword evidence="9" id="KW-1185">Reference proteome</keyword>
<evidence type="ECO:0000256" key="1">
    <source>
        <dbReference type="ARBA" id="ARBA00009986"/>
    </source>
</evidence>
<dbReference type="InterPro" id="IPR016162">
    <property type="entry name" value="Ald_DH_N"/>
</dbReference>
<dbReference type="PROSITE" id="PS00687">
    <property type="entry name" value="ALDEHYDE_DEHYDR_GLU"/>
    <property type="match status" value="1"/>
</dbReference>
<sequence>MSNQIRTISPSTGEVIFEHPGTELDEARELVQAAKAASQQWRDFSLHDRKTIVLRALDIISANKEVLAKELTLQMGRPIAYTTGEIDTMCLRGRYLVDIADKSLEIIPGDLGSEKEIRRFVKKEPVGPVLISAAWNYPYLITINTLVPALLAGNPVLLRPSPQTPLVGERLATYFHEAGLPRDTLQLLQCGSFNLLAEIINIPDIALVCYIGSTKDGLYLREASAKRILPLNLELGGNDPAYVRADADLVYTAKQLVDGAVFNTGQSCCAVERMYVHADVHDAFVEEVQKQLATYKLGDPLDTSTTTGPVISPQAVATIQQHISDALSKGAQNATPPNATFDISALPIKKGSFVAPTILVGVTHDMLVMREETFGPIIPIMKVAGDDEAVKLMNDSEYGLTASDLAWIGWKNSGLGCSLGPQAFDAFYRLKSIHIRETQG</sequence>
<dbReference type="InterPro" id="IPR016161">
    <property type="entry name" value="Ald_DH/histidinol_DH"/>
</dbReference>
<dbReference type="InterPro" id="IPR016160">
    <property type="entry name" value="Ald_DH_CS_CYS"/>
</dbReference>
<dbReference type="Pfam" id="PF00171">
    <property type="entry name" value="Aldedh"/>
    <property type="match status" value="1"/>
</dbReference>
<dbReference type="SUPFAM" id="SSF53720">
    <property type="entry name" value="ALDH-like"/>
    <property type="match status" value="1"/>
</dbReference>
<comment type="similarity">
    <text evidence="1 6">Belongs to the aldehyde dehydrogenase family.</text>
</comment>
<comment type="caution">
    <text evidence="8">The sequence shown here is derived from an EMBL/GenBank/DDBJ whole genome shotgun (WGS) entry which is preliminary data.</text>
</comment>
<dbReference type="Gene3D" id="3.40.309.10">
    <property type="entry name" value="Aldehyde Dehydrogenase, Chain A, domain 2"/>
    <property type="match status" value="1"/>
</dbReference>
<dbReference type="Proteomes" id="UP001610446">
    <property type="component" value="Unassembled WGS sequence"/>
</dbReference>
<evidence type="ECO:0000313" key="8">
    <source>
        <dbReference type="EMBL" id="KAL2837637.1"/>
    </source>
</evidence>
<accession>A0ABR4JC40</accession>
<name>A0ABR4JC40_9EURO</name>
<comment type="catalytic activity">
    <reaction evidence="4">
        <text>an aldehyde + NAD(+) + H2O = a carboxylate + NADH + 2 H(+)</text>
        <dbReference type="Rhea" id="RHEA:16185"/>
        <dbReference type="ChEBI" id="CHEBI:15377"/>
        <dbReference type="ChEBI" id="CHEBI:15378"/>
        <dbReference type="ChEBI" id="CHEBI:17478"/>
        <dbReference type="ChEBI" id="CHEBI:29067"/>
        <dbReference type="ChEBI" id="CHEBI:57540"/>
        <dbReference type="ChEBI" id="CHEBI:57945"/>
        <dbReference type="EC" id="1.2.1.3"/>
    </reaction>
</comment>
<feature type="domain" description="Aldehyde dehydrogenase" evidence="7">
    <location>
        <begin position="3"/>
        <end position="403"/>
    </location>
</feature>
<dbReference type="Gene3D" id="3.40.605.10">
    <property type="entry name" value="Aldehyde Dehydrogenase, Chain A, domain 1"/>
    <property type="match status" value="1"/>
</dbReference>
<reference evidence="8 9" key="1">
    <citation type="submission" date="2024-07" db="EMBL/GenBank/DDBJ databases">
        <title>Section-level genome sequencing and comparative genomics of Aspergillus sections Usti and Cavernicolus.</title>
        <authorList>
            <consortium name="Lawrence Berkeley National Laboratory"/>
            <person name="Nybo J.L."/>
            <person name="Vesth T.C."/>
            <person name="Theobald S."/>
            <person name="Frisvad J.C."/>
            <person name="Larsen T.O."/>
            <person name="Kjaerboelling I."/>
            <person name="Rothschild-Mancinelli K."/>
            <person name="Lyhne E.K."/>
            <person name="Kogle M.E."/>
            <person name="Barry K."/>
            <person name="Clum A."/>
            <person name="Na H."/>
            <person name="Ledsgaard L."/>
            <person name="Lin J."/>
            <person name="Lipzen A."/>
            <person name="Kuo A."/>
            <person name="Riley R."/>
            <person name="Mondo S."/>
            <person name="Labutti K."/>
            <person name="Haridas S."/>
            <person name="Pangalinan J."/>
            <person name="Salamov A.A."/>
            <person name="Simmons B.A."/>
            <person name="Magnuson J.K."/>
            <person name="Chen J."/>
            <person name="Drula E."/>
            <person name="Henrissat B."/>
            <person name="Wiebenga A."/>
            <person name="Lubbers R.J."/>
            <person name="Gomes A.C."/>
            <person name="Makela M.R."/>
            <person name="Stajich J."/>
            <person name="Grigoriev I.V."/>
            <person name="Mortensen U.H."/>
            <person name="De Vries R.P."/>
            <person name="Baker S.E."/>
            <person name="Andersen M.R."/>
        </authorList>
    </citation>
    <scope>NUCLEOTIDE SEQUENCE [LARGE SCALE GENOMIC DNA]</scope>
    <source>
        <strain evidence="8 9">CBS 123904</strain>
    </source>
</reference>
<dbReference type="PANTHER" id="PTHR11699">
    <property type="entry name" value="ALDEHYDE DEHYDROGENASE-RELATED"/>
    <property type="match status" value="1"/>
</dbReference>
<dbReference type="EC" id="1.2.1.3" evidence="3"/>
<protein>
    <recommendedName>
        <fullName evidence="3">aldehyde dehydrogenase (NAD(+))</fullName>
        <ecNumber evidence="3">1.2.1.3</ecNumber>
    </recommendedName>
</protein>
<dbReference type="InterPro" id="IPR029510">
    <property type="entry name" value="Ald_DH_CS_GLU"/>
</dbReference>
<evidence type="ECO:0000259" key="7">
    <source>
        <dbReference type="Pfam" id="PF00171"/>
    </source>
</evidence>
<evidence type="ECO:0000256" key="3">
    <source>
        <dbReference type="ARBA" id="ARBA00024226"/>
    </source>
</evidence>
<keyword evidence="2 6" id="KW-0560">Oxidoreductase</keyword>
<organism evidence="8 9">
    <name type="scientific">Aspergillus pseudoustus</name>
    <dbReference type="NCBI Taxonomy" id="1810923"/>
    <lineage>
        <taxon>Eukaryota</taxon>
        <taxon>Fungi</taxon>
        <taxon>Dikarya</taxon>
        <taxon>Ascomycota</taxon>
        <taxon>Pezizomycotina</taxon>
        <taxon>Eurotiomycetes</taxon>
        <taxon>Eurotiomycetidae</taxon>
        <taxon>Eurotiales</taxon>
        <taxon>Aspergillaceae</taxon>
        <taxon>Aspergillus</taxon>
        <taxon>Aspergillus subgen. Nidulantes</taxon>
    </lineage>
</organism>
<gene>
    <name evidence="8" type="ORF">BJY01DRAFT_251355</name>
</gene>
<dbReference type="InterPro" id="IPR015590">
    <property type="entry name" value="Aldehyde_DH_dom"/>
</dbReference>
<evidence type="ECO:0000256" key="6">
    <source>
        <dbReference type="RuleBase" id="RU003345"/>
    </source>
</evidence>
<dbReference type="PROSITE" id="PS00070">
    <property type="entry name" value="ALDEHYDE_DEHYDR_CYS"/>
    <property type="match status" value="1"/>
</dbReference>
<evidence type="ECO:0000256" key="2">
    <source>
        <dbReference type="ARBA" id="ARBA00023002"/>
    </source>
</evidence>
<feature type="active site" evidence="5">
    <location>
        <position position="234"/>
    </location>
</feature>
<evidence type="ECO:0000256" key="4">
    <source>
        <dbReference type="ARBA" id="ARBA00049194"/>
    </source>
</evidence>
<proteinExistence type="inferred from homology"/>
<evidence type="ECO:0000313" key="9">
    <source>
        <dbReference type="Proteomes" id="UP001610446"/>
    </source>
</evidence>